<evidence type="ECO:0000256" key="5">
    <source>
        <dbReference type="ARBA" id="ARBA00023172"/>
    </source>
</evidence>
<dbReference type="PANTHER" id="PTHR38103">
    <property type="entry name" value="RECOMBINATION-ASSOCIATED PROTEIN RDGC"/>
    <property type="match status" value="1"/>
</dbReference>
<dbReference type="AlphaFoldDB" id="A0A7W8DBD5"/>
<keyword evidence="8" id="KW-1185">Reference proteome</keyword>
<dbReference type="GO" id="GO:0003690">
    <property type="term" value="F:double-stranded DNA binding"/>
    <property type="evidence" value="ECO:0007669"/>
    <property type="project" value="TreeGrafter"/>
</dbReference>
<dbReference type="HAMAP" id="MF_00194">
    <property type="entry name" value="RdgC"/>
    <property type="match status" value="1"/>
</dbReference>
<dbReference type="GO" id="GO:0043590">
    <property type="term" value="C:bacterial nucleoid"/>
    <property type="evidence" value="ECO:0007669"/>
    <property type="project" value="TreeGrafter"/>
</dbReference>
<comment type="caution">
    <text evidence="7">The sequence shown here is derived from an EMBL/GenBank/DDBJ whole genome shotgun (WGS) entry which is preliminary data.</text>
</comment>
<keyword evidence="4 6" id="KW-0963">Cytoplasm</keyword>
<comment type="subcellular location">
    <subcellularLocation>
        <location evidence="1 6">Cytoplasm</location>
        <location evidence="1 6">Nucleoid</location>
    </subcellularLocation>
</comment>
<evidence type="ECO:0000256" key="6">
    <source>
        <dbReference type="HAMAP-Rule" id="MF_00194"/>
    </source>
</evidence>
<comment type="function">
    <text evidence="6">May be involved in recombination.</text>
</comment>
<sequence>MLFKNLTLFRFPSSLRATLESLDEQLPNAALKPLGALEFSTRGFVSPFGRGEEQLSHRVGDCILLALGGEDKLLPAAVVNEALAQKLDAVREREGRNPGGRERKRLKDEVLTDLLPRAFARPSRLAGYIDLGLGWLVVDTSSRKSAEGFVTAIREALGSFPALPVNAESSPRALLTGWIGGEPLPDGFLLGDECELRDPVDAGAVVKCKNQELDSDEIREHLKAGKQGFQLGLTFEDRLGFVLSEDLVIRKLRFLETATEALERDERDSLRAEIDATFALMTGELKRLLQRLETELSFSAADA</sequence>
<accession>A0A7W8DBD5</accession>
<dbReference type="RefSeq" id="WP_183962137.1">
    <property type="nucleotide sequence ID" value="NZ_JACHHP010000007.1"/>
</dbReference>
<organism evidence="7 8">
    <name type="scientific">Chiayiivirga flava</name>
    <dbReference type="NCBI Taxonomy" id="659595"/>
    <lineage>
        <taxon>Bacteria</taxon>
        <taxon>Pseudomonadati</taxon>
        <taxon>Pseudomonadota</taxon>
        <taxon>Gammaproteobacteria</taxon>
        <taxon>Lysobacterales</taxon>
        <taxon>Lysobacteraceae</taxon>
        <taxon>Chiayiivirga</taxon>
    </lineage>
</organism>
<comment type="similarity">
    <text evidence="2 6">Belongs to the RdgC family.</text>
</comment>
<dbReference type="GO" id="GO:0006310">
    <property type="term" value="P:DNA recombination"/>
    <property type="evidence" value="ECO:0007669"/>
    <property type="project" value="UniProtKB-UniRule"/>
</dbReference>
<dbReference type="GO" id="GO:0005737">
    <property type="term" value="C:cytoplasm"/>
    <property type="evidence" value="ECO:0007669"/>
    <property type="project" value="UniProtKB-UniRule"/>
</dbReference>
<dbReference type="PANTHER" id="PTHR38103:SF1">
    <property type="entry name" value="RECOMBINATION-ASSOCIATED PROTEIN RDGC"/>
    <property type="match status" value="1"/>
</dbReference>
<dbReference type="EMBL" id="JACHHP010000007">
    <property type="protein sequence ID" value="MBB5209598.1"/>
    <property type="molecule type" value="Genomic_DNA"/>
</dbReference>
<keyword evidence="5 6" id="KW-0233">DNA recombination</keyword>
<dbReference type="Proteomes" id="UP000521199">
    <property type="component" value="Unassembled WGS sequence"/>
</dbReference>
<evidence type="ECO:0000256" key="3">
    <source>
        <dbReference type="ARBA" id="ARBA00022296"/>
    </source>
</evidence>
<proteinExistence type="inferred from homology"/>
<dbReference type="InterPro" id="IPR007476">
    <property type="entry name" value="RdgC"/>
</dbReference>
<reference evidence="7 8" key="1">
    <citation type="submission" date="2020-08" db="EMBL/GenBank/DDBJ databases">
        <title>Genomic Encyclopedia of Type Strains, Phase IV (KMG-IV): sequencing the most valuable type-strain genomes for metagenomic binning, comparative biology and taxonomic classification.</title>
        <authorList>
            <person name="Goeker M."/>
        </authorList>
    </citation>
    <scope>NUCLEOTIDE SEQUENCE [LARGE SCALE GENOMIC DNA]</scope>
    <source>
        <strain evidence="7 8">DSM 24163</strain>
    </source>
</reference>
<name>A0A7W8DBD5_9GAMM</name>
<gene>
    <name evidence="6" type="primary">rdgC</name>
    <name evidence="7" type="ORF">HNQ52_003170</name>
</gene>
<dbReference type="NCBIfam" id="NF001464">
    <property type="entry name" value="PRK00321.1-5"/>
    <property type="match status" value="1"/>
</dbReference>
<evidence type="ECO:0000256" key="1">
    <source>
        <dbReference type="ARBA" id="ARBA00004453"/>
    </source>
</evidence>
<protein>
    <recommendedName>
        <fullName evidence="3 6">Recombination-associated protein RdgC</fullName>
    </recommendedName>
</protein>
<evidence type="ECO:0000256" key="4">
    <source>
        <dbReference type="ARBA" id="ARBA00022490"/>
    </source>
</evidence>
<dbReference type="GO" id="GO:0000018">
    <property type="term" value="P:regulation of DNA recombination"/>
    <property type="evidence" value="ECO:0007669"/>
    <property type="project" value="TreeGrafter"/>
</dbReference>
<evidence type="ECO:0000313" key="7">
    <source>
        <dbReference type="EMBL" id="MBB5209598.1"/>
    </source>
</evidence>
<dbReference type="Pfam" id="PF04381">
    <property type="entry name" value="RdgC"/>
    <property type="match status" value="1"/>
</dbReference>
<evidence type="ECO:0000256" key="2">
    <source>
        <dbReference type="ARBA" id="ARBA00008657"/>
    </source>
</evidence>
<evidence type="ECO:0000313" key="8">
    <source>
        <dbReference type="Proteomes" id="UP000521199"/>
    </source>
</evidence>